<evidence type="ECO:0000313" key="2">
    <source>
        <dbReference type="EMBL" id="KAK9926934.1"/>
    </source>
</evidence>
<gene>
    <name evidence="2" type="ORF">M0R45_024142</name>
</gene>
<name>A0AAW1WQ04_RUBAR</name>
<reference evidence="2 3" key="1">
    <citation type="journal article" date="2023" name="G3 (Bethesda)">
        <title>A chromosome-length genome assembly and annotation of blackberry (Rubus argutus, cv. 'Hillquist').</title>
        <authorList>
            <person name="Bruna T."/>
            <person name="Aryal R."/>
            <person name="Dudchenko O."/>
            <person name="Sargent D.J."/>
            <person name="Mead D."/>
            <person name="Buti M."/>
            <person name="Cavallini A."/>
            <person name="Hytonen T."/>
            <person name="Andres J."/>
            <person name="Pham M."/>
            <person name="Weisz D."/>
            <person name="Mascagni F."/>
            <person name="Usai G."/>
            <person name="Natali L."/>
            <person name="Bassil N."/>
            <person name="Fernandez G.E."/>
            <person name="Lomsadze A."/>
            <person name="Armour M."/>
            <person name="Olukolu B."/>
            <person name="Poorten T."/>
            <person name="Britton C."/>
            <person name="Davik J."/>
            <person name="Ashrafi H."/>
            <person name="Aiden E.L."/>
            <person name="Borodovsky M."/>
            <person name="Worthington M."/>
        </authorList>
    </citation>
    <scope>NUCLEOTIDE SEQUENCE [LARGE SCALE GENOMIC DNA]</scope>
    <source>
        <strain evidence="2">PI 553951</strain>
    </source>
</reference>
<comment type="caution">
    <text evidence="2">The sequence shown here is derived from an EMBL/GenBank/DDBJ whole genome shotgun (WGS) entry which is preliminary data.</text>
</comment>
<keyword evidence="3" id="KW-1185">Reference proteome</keyword>
<evidence type="ECO:0000313" key="3">
    <source>
        <dbReference type="Proteomes" id="UP001457282"/>
    </source>
</evidence>
<feature type="compositionally biased region" description="Basic and acidic residues" evidence="1">
    <location>
        <begin position="100"/>
        <end position="109"/>
    </location>
</feature>
<dbReference type="AlphaFoldDB" id="A0AAW1WQ04"/>
<accession>A0AAW1WQ04</accession>
<protein>
    <submittedName>
        <fullName evidence="2">Uncharacterized protein</fullName>
    </submittedName>
</protein>
<evidence type="ECO:0000256" key="1">
    <source>
        <dbReference type="SAM" id="MobiDB-lite"/>
    </source>
</evidence>
<dbReference type="Proteomes" id="UP001457282">
    <property type="component" value="Unassembled WGS sequence"/>
</dbReference>
<dbReference type="EMBL" id="JBEDUW010000005">
    <property type="protein sequence ID" value="KAK9926934.1"/>
    <property type="molecule type" value="Genomic_DNA"/>
</dbReference>
<feature type="region of interest" description="Disordered" evidence="1">
    <location>
        <begin position="83"/>
        <end position="129"/>
    </location>
</feature>
<feature type="compositionally biased region" description="Pro residues" evidence="1">
    <location>
        <begin position="88"/>
        <end position="99"/>
    </location>
</feature>
<sequence length="129" mass="14272">MGCASSKRIEAAVDYRPAPASFAVFNINGIQEPWLGLEDTTSQQERSEKPAHVPVQILDKLGESDAAAAPHTWDEVSKVLENLKPNLTPKPSPVRPPPAAKEEPEEERRKPRKSLSFDSFHTLEGWTTS</sequence>
<proteinExistence type="predicted"/>
<organism evidence="2 3">
    <name type="scientific">Rubus argutus</name>
    <name type="common">Southern blackberry</name>
    <dbReference type="NCBI Taxonomy" id="59490"/>
    <lineage>
        <taxon>Eukaryota</taxon>
        <taxon>Viridiplantae</taxon>
        <taxon>Streptophyta</taxon>
        <taxon>Embryophyta</taxon>
        <taxon>Tracheophyta</taxon>
        <taxon>Spermatophyta</taxon>
        <taxon>Magnoliopsida</taxon>
        <taxon>eudicotyledons</taxon>
        <taxon>Gunneridae</taxon>
        <taxon>Pentapetalae</taxon>
        <taxon>rosids</taxon>
        <taxon>fabids</taxon>
        <taxon>Rosales</taxon>
        <taxon>Rosaceae</taxon>
        <taxon>Rosoideae</taxon>
        <taxon>Rosoideae incertae sedis</taxon>
        <taxon>Rubus</taxon>
    </lineage>
</organism>